<proteinExistence type="predicted"/>
<dbReference type="InterPro" id="IPR029269">
    <property type="entry name" value="Zf-tcix"/>
</dbReference>
<evidence type="ECO:0000259" key="1">
    <source>
        <dbReference type="Pfam" id="PF14952"/>
    </source>
</evidence>
<dbReference type="PANTHER" id="PTHR13518:SF1">
    <property type="entry name" value="C2ORF42 HOMOLOG"/>
    <property type="match status" value="1"/>
</dbReference>
<protein>
    <recommendedName>
        <fullName evidence="1">Putative treble-clef zinc-finger domain-containing protein</fullName>
    </recommendedName>
</protein>
<dbReference type="FunCoup" id="R7VDT3">
    <property type="interactions" value="1223"/>
</dbReference>
<dbReference type="HOGENOM" id="CLU_022155_0_0_1"/>
<name>R7VDT3_CAPTE</name>
<dbReference type="Proteomes" id="UP000014760">
    <property type="component" value="Unassembled WGS sequence"/>
</dbReference>
<dbReference type="STRING" id="283909.R7VDT3"/>
<dbReference type="EnsemblMetazoa" id="CapteT18678">
    <property type="protein sequence ID" value="CapteP18678"/>
    <property type="gene ID" value="CapteG18678"/>
</dbReference>
<reference evidence="2 4" key="2">
    <citation type="journal article" date="2013" name="Nature">
        <title>Insights into bilaterian evolution from three spiralian genomes.</title>
        <authorList>
            <person name="Simakov O."/>
            <person name="Marletaz F."/>
            <person name="Cho S.J."/>
            <person name="Edsinger-Gonzales E."/>
            <person name="Havlak P."/>
            <person name="Hellsten U."/>
            <person name="Kuo D.H."/>
            <person name="Larsson T."/>
            <person name="Lv J."/>
            <person name="Arendt D."/>
            <person name="Savage R."/>
            <person name="Osoegawa K."/>
            <person name="de Jong P."/>
            <person name="Grimwood J."/>
            <person name="Chapman J.A."/>
            <person name="Shapiro H."/>
            <person name="Aerts A."/>
            <person name="Otillar R.P."/>
            <person name="Terry A.Y."/>
            <person name="Boore J.L."/>
            <person name="Grigoriev I.V."/>
            <person name="Lindberg D.R."/>
            <person name="Seaver E.C."/>
            <person name="Weisblat D.A."/>
            <person name="Putnam N.H."/>
            <person name="Rokhsar D.S."/>
        </authorList>
    </citation>
    <scope>NUCLEOTIDE SEQUENCE</scope>
    <source>
        <strain evidence="2 4">I ESC-2004</strain>
    </source>
</reference>
<sequence length="459" mass="51115">MAASPGKVKNILFNLGKPTLRGVRKCPKCGTLNGTRGISCKNKGCDMVFKEKDRKRGHSADAVKIITDMDGNPAENVDADVLAGAAHCYVDPCSSKSGPCNHIRLAIECDKAASPLSLKNSVLNSLALMPDVKQALWMLATETAGPLVQRVTKDIMVVKCQVSVKTPLGFLHCSFFENRSVDNRFQCGCRTALKVRKATYWGSETSKSGALKGVKEDGSKHCIHYYACLCALASDDKLANEFATYLELDSPPVENEGLSLTFNEWLGSVTERVNQTMHYQFDGSPDPLVFHSPQKFFDILQHRISTGNRKRRLPNSTTGFIRKDALPLGTFTKYTWHITNILHVKQIFDTPGMPLRITRSFVENRDGTFDSYEPPLLQTSNDGTKNITPIRPFELKTYLKVGNTARDQTEPTPFIIEWIPDILPHSRIGELRIKFEYGHERNGQIEHRSQPISASVVAL</sequence>
<evidence type="ECO:0000313" key="4">
    <source>
        <dbReference type="Proteomes" id="UP000014760"/>
    </source>
</evidence>
<dbReference type="AlphaFoldDB" id="R7VDT3"/>
<accession>R7VDT3</accession>
<dbReference type="OrthoDB" id="6506929at2759"/>
<dbReference type="InterPro" id="IPR026049">
    <property type="entry name" value="C2orf42"/>
</dbReference>
<gene>
    <name evidence="2" type="ORF">CAPTEDRAFT_18678</name>
</gene>
<dbReference type="OMA" id="KFEYGHL"/>
<reference evidence="3" key="3">
    <citation type="submission" date="2015-06" db="UniProtKB">
        <authorList>
            <consortium name="EnsemblMetazoa"/>
        </authorList>
    </citation>
    <scope>IDENTIFICATION</scope>
</reference>
<keyword evidence="4" id="KW-1185">Reference proteome</keyword>
<reference evidence="4" key="1">
    <citation type="submission" date="2012-12" db="EMBL/GenBank/DDBJ databases">
        <authorList>
            <person name="Hellsten U."/>
            <person name="Grimwood J."/>
            <person name="Chapman J.A."/>
            <person name="Shapiro H."/>
            <person name="Aerts A."/>
            <person name="Otillar R.P."/>
            <person name="Terry A.Y."/>
            <person name="Boore J.L."/>
            <person name="Simakov O."/>
            <person name="Marletaz F."/>
            <person name="Cho S.-J."/>
            <person name="Edsinger-Gonzales E."/>
            <person name="Havlak P."/>
            <person name="Kuo D.-H."/>
            <person name="Larsson T."/>
            <person name="Lv J."/>
            <person name="Arendt D."/>
            <person name="Savage R."/>
            <person name="Osoegawa K."/>
            <person name="de Jong P."/>
            <person name="Lindberg D.R."/>
            <person name="Seaver E.C."/>
            <person name="Weisblat D.A."/>
            <person name="Putnam N.H."/>
            <person name="Grigoriev I.V."/>
            <person name="Rokhsar D.S."/>
        </authorList>
    </citation>
    <scope>NUCLEOTIDE SEQUENCE</scope>
    <source>
        <strain evidence="4">I ESC-2004</strain>
    </source>
</reference>
<dbReference type="PANTHER" id="PTHR13518">
    <property type="entry name" value="PUTATIVE TREBLE-CLEF ZINC-FINGER C2ORF42 FAMILY MEMBER"/>
    <property type="match status" value="1"/>
</dbReference>
<evidence type="ECO:0000313" key="3">
    <source>
        <dbReference type="EnsemblMetazoa" id="CapteP18678"/>
    </source>
</evidence>
<evidence type="ECO:0000313" key="2">
    <source>
        <dbReference type="EMBL" id="ELU13840.1"/>
    </source>
</evidence>
<dbReference type="Pfam" id="PF14952">
    <property type="entry name" value="zf-tcix"/>
    <property type="match status" value="1"/>
</dbReference>
<feature type="domain" description="Putative treble-clef zinc-finger" evidence="1">
    <location>
        <begin position="14"/>
        <end position="55"/>
    </location>
</feature>
<organism evidence="2">
    <name type="scientific">Capitella teleta</name>
    <name type="common">Polychaete worm</name>
    <dbReference type="NCBI Taxonomy" id="283909"/>
    <lineage>
        <taxon>Eukaryota</taxon>
        <taxon>Metazoa</taxon>
        <taxon>Spiralia</taxon>
        <taxon>Lophotrochozoa</taxon>
        <taxon>Annelida</taxon>
        <taxon>Polychaeta</taxon>
        <taxon>Sedentaria</taxon>
        <taxon>Scolecida</taxon>
        <taxon>Capitellidae</taxon>
        <taxon>Capitella</taxon>
    </lineage>
</organism>
<dbReference type="EMBL" id="AMQN01005050">
    <property type="status" value="NOT_ANNOTATED_CDS"/>
    <property type="molecule type" value="Genomic_DNA"/>
</dbReference>
<dbReference type="EMBL" id="KB295002">
    <property type="protein sequence ID" value="ELU13840.1"/>
    <property type="molecule type" value="Genomic_DNA"/>
</dbReference>
<dbReference type="GO" id="GO:0005634">
    <property type="term" value="C:nucleus"/>
    <property type="evidence" value="ECO:0007669"/>
    <property type="project" value="TreeGrafter"/>
</dbReference>